<feature type="region of interest" description="Disordered" evidence="1">
    <location>
        <begin position="132"/>
        <end position="233"/>
    </location>
</feature>
<organism evidence="2">
    <name type="scientific">Psilocybe cubensis</name>
    <name type="common">Psychedelic mushroom</name>
    <name type="synonym">Stropharia cubensis</name>
    <dbReference type="NCBI Taxonomy" id="181762"/>
    <lineage>
        <taxon>Eukaryota</taxon>
        <taxon>Fungi</taxon>
        <taxon>Dikarya</taxon>
        <taxon>Basidiomycota</taxon>
        <taxon>Agaricomycotina</taxon>
        <taxon>Agaricomycetes</taxon>
        <taxon>Agaricomycetidae</taxon>
        <taxon>Agaricales</taxon>
        <taxon>Agaricineae</taxon>
        <taxon>Strophariaceae</taxon>
        <taxon>Psilocybe</taxon>
    </lineage>
</organism>
<feature type="region of interest" description="Disordered" evidence="1">
    <location>
        <begin position="259"/>
        <end position="319"/>
    </location>
</feature>
<gene>
    <name evidence="2" type="ORF">JR316_000088</name>
</gene>
<evidence type="ECO:0000256" key="1">
    <source>
        <dbReference type="SAM" id="MobiDB-lite"/>
    </source>
</evidence>
<feature type="compositionally biased region" description="Polar residues" evidence="1">
    <location>
        <begin position="406"/>
        <end position="415"/>
    </location>
</feature>
<feature type="compositionally biased region" description="Polar residues" evidence="1">
    <location>
        <begin position="132"/>
        <end position="142"/>
    </location>
</feature>
<name>A0A8H8CNY9_PSICU</name>
<protein>
    <submittedName>
        <fullName evidence="2">Uncharacterized protein</fullName>
    </submittedName>
</protein>
<feature type="compositionally biased region" description="Polar residues" evidence="1">
    <location>
        <begin position="212"/>
        <end position="233"/>
    </location>
</feature>
<dbReference type="EMBL" id="JAFIQS010000001">
    <property type="protein sequence ID" value="KAG5173432.1"/>
    <property type="molecule type" value="Genomic_DNA"/>
</dbReference>
<proteinExistence type="predicted"/>
<sequence length="499" mass="54576">MSGATFFSGAKNVVITGGTFNNVKGNYTVIDQSRKVSNINSFNSNNTATLNSHNDNSFTVETESPNIGMIKVAVHHRWMMFHFSTLEEDEDAEVASYFPPPMMHPMLHAQQVELASSNGRLDISNVDSYNVKNQRIRNSNNDNSERYGSPPRAHRLAKASRSQIKAFEDDESNADERSHSVDHSADTPARGVQRKTAKAIRQMVHSQVRESLASQSNVSMNGTHGHSVSSAQYQPHDIQPIVDPMMMQTLDQLMAMVKQQTSQFNSDSDSDSQSQSSEDITAPAEEEMAEGGVVGSEDEEEDEYVDAESPGTGDEDVRMADLPNGVAKLSLNEGVFPPYSGANPGFPAHPTVLRHYDNVSQTFTPSAGFRSQDIPSQSRQSVDAGVPSPNASSLRPSSSSIHDHQNGAQRVTSARSRGYYKGNTLSAKAAFDFGGATINGSPNVNVVYGNYEYVDRSSRILNVGSGNTTNTLIKDSNNDYSIRETTIQTRRKLGRELRP</sequence>
<feature type="compositionally biased region" description="Low complexity" evidence="1">
    <location>
        <begin position="259"/>
        <end position="283"/>
    </location>
</feature>
<evidence type="ECO:0000313" key="2">
    <source>
        <dbReference type="EMBL" id="KAG5173432.1"/>
    </source>
</evidence>
<feature type="compositionally biased region" description="Basic and acidic residues" evidence="1">
    <location>
        <begin position="174"/>
        <end position="185"/>
    </location>
</feature>
<feature type="compositionally biased region" description="Low complexity" evidence="1">
    <location>
        <begin position="387"/>
        <end position="400"/>
    </location>
</feature>
<comment type="caution">
    <text evidence="2">The sequence shown here is derived from an EMBL/GenBank/DDBJ whole genome shotgun (WGS) entry which is preliminary data.</text>
</comment>
<feature type="compositionally biased region" description="Acidic residues" evidence="1">
    <location>
        <begin position="296"/>
        <end position="306"/>
    </location>
</feature>
<accession>A0A8H8CNY9</accession>
<dbReference type="AlphaFoldDB" id="A0A8H8CNY9"/>
<reference evidence="2" key="1">
    <citation type="submission" date="2021-02" db="EMBL/GenBank/DDBJ databases">
        <title>Psilocybe cubensis genome.</title>
        <authorList>
            <person name="Mckernan K.J."/>
            <person name="Crawford S."/>
            <person name="Trippe A."/>
            <person name="Kane L.T."/>
            <person name="Mclaughlin S."/>
        </authorList>
    </citation>
    <scope>NUCLEOTIDE SEQUENCE [LARGE SCALE GENOMIC DNA]</scope>
    <source>
        <strain evidence="2">MGC-MH-2018</strain>
    </source>
</reference>
<feature type="region of interest" description="Disordered" evidence="1">
    <location>
        <begin position="363"/>
        <end position="415"/>
    </location>
</feature>
<dbReference type="OrthoDB" id="2985906at2759"/>